<organism evidence="2 3">
    <name type="scientific">Persicobacter diffluens</name>
    <dbReference type="NCBI Taxonomy" id="981"/>
    <lineage>
        <taxon>Bacteria</taxon>
        <taxon>Pseudomonadati</taxon>
        <taxon>Bacteroidota</taxon>
        <taxon>Cytophagia</taxon>
        <taxon>Cytophagales</taxon>
        <taxon>Persicobacteraceae</taxon>
        <taxon>Persicobacter</taxon>
    </lineage>
</organism>
<sequence>MRFLLLLFSSLFSFGAMGQTGSLPIGHYLLPHQVIYGYLDRDYVEDSYPFLGFNYFLHALPAEVYTHGPILKREVMVDMRKKKVRNNSSAIYDEPVHFPLVNLRAVKVGNDSLIYSSYLPHPYEKNGAKGALLLHVTDTEKFSIFRTPGKEGKSHYHYYFGLKGDLGVFPLYVKNSRDKESRWLDVFGDCVSVRQKIKSSQYAYLADIPKMISEYEAYAWPNKMEYYDQYWRSLRSPEGAVFYGAYKIIDERMSLVIRTIQEDVLVEIQQMDIPYDMEGLERLAHNERYKKRSFYYPDGITLRREVLFNEKGQKRKEKTFYPDGSLHYHMVYGSKGGFSFKEVRLADGQSLAIAEQKAGLVEHFQDSIRGIEISRKYSQGELVGSYFPYQDGQWINQLVDKRRYDKFVKGLMKKLTEYKIPSQLSNQDTNGLGVSIFLFDEMGGAVSTEAPLISSPFQSFLVSKLEELSSPSLNVTAQTYPYYTEHLFLFHYHSFYGESLIDLELNQRRQSIGRFPQNHSLQQQQLNNMWINQMKPHFSPVSF</sequence>
<name>A0AAN4VWJ6_9BACT</name>
<keyword evidence="1" id="KW-0732">Signal</keyword>
<dbReference type="EMBL" id="BQKE01000001">
    <property type="protein sequence ID" value="GJM61028.1"/>
    <property type="molecule type" value="Genomic_DNA"/>
</dbReference>
<proteinExistence type="predicted"/>
<dbReference type="AlphaFoldDB" id="A0AAN4VWJ6"/>
<gene>
    <name evidence="2" type="ORF">PEDI_15800</name>
</gene>
<dbReference type="Proteomes" id="UP001310022">
    <property type="component" value="Unassembled WGS sequence"/>
</dbReference>
<keyword evidence="3" id="KW-1185">Reference proteome</keyword>
<evidence type="ECO:0000313" key="3">
    <source>
        <dbReference type="Proteomes" id="UP001310022"/>
    </source>
</evidence>
<evidence type="ECO:0000313" key="2">
    <source>
        <dbReference type="EMBL" id="GJM61028.1"/>
    </source>
</evidence>
<accession>A0AAN4VWJ6</accession>
<feature type="signal peptide" evidence="1">
    <location>
        <begin position="1"/>
        <end position="18"/>
    </location>
</feature>
<feature type="chain" id="PRO_5042871028" evidence="1">
    <location>
        <begin position="19"/>
        <end position="543"/>
    </location>
</feature>
<dbReference type="RefSeq" id="WP_338236654.1">
    <property type="nucleotide sequence ID" value="NZ_BQKE01000001.1"/>
</dbReference>
<reference evidence="2 3" key="1">
    <citation type="submission" date="2021-12" db="EMBL/GenBank/DDBJ databases">
        <title>Genome sequencing of bacteria with rrn-lacking chromosome and rrn-plasmid.</title>
        <authorList>
            <person name="Anda M."/>
            <person name="Iwasaki W."/>
        </authorList>
    </citation>
    <scope>NUCLEOTIDE SEQUENCE [LARGE SCALE GENOMIC DNA]</scope>
    <source>
        <strain evidence="2 3">NBRC 15940</strain>
    </source>
</reference>
<evidence type="ECO:0000256" key="1">
    <source>
        <dbReference type="SAM" id="SignalP"/>
    </source>
</evidence>
<protein>
    <submittedName>
        <fullName evidence="2">Uncharacterized protein</fullName>
    </submittedName>
</protein>
<comment type="caution">
    <text evidence="2">The sequence shown here is derived from an EMBL/GenBank/DDBJ whole genome shotgun (WGS) entry which is preliminary data.</text>
</comment>